<dbReference type="InterPro" id="IPR027417">
    <property type="entry name" value="P-loop_NTPase"/>
</dbReference>
<dbReference type="EMBL" id="CADCSY010000077">
    <property type="protein sequence ID" value="CAA9240999.1"/>
    <property type="molecule type" value="Genomic_DNA"/>
</dbReference>
<proteinExistence type="predicted"/>
<dbReference type="AlphaFoldDB" id="A0A6J4I5J4"/>
<dbReference type="SUPFAM" id="SSF52540">
    <property type="entry name" value="P-loop containing nucleoside triphosphate hydrolases"/>
    <property type="match status" value="1"/>
</dbReference>
<sequence>MLLACWSVKGGSGTTVVSVAIASAFADASPTGALVVDLAGDVPAVVGLSEPQGPGVGGWLAAGSGVPADALTRLEVAGPGRLRVLATGGAESGGHEGAGAEVAVGRATVLAALLAADPRPVVVDCGATPGGAAAAVVAAATTSLLVLRPCYLSLRRAQQLGVRASGIVLVGAGGRVLQPVDVEAALDVPVVASLDHDPQVARLVDAGLLGHRVPRALRRSLRHVA</sequence>
<protein>
    <recommendedName>
        <fullName evidence="2">CobQ/CobB/MinD/ParA nucleotide binding domain-containing protein</fullName>
    </recommendedName>
</protein>
<accession>A0A6J4I5J4</accession>
<dbReference type="Gene3D" id="3.40.50.300">
    <property type="entry name" value="P-loop containing nucleotide triphosphate hydrolases"/>
    <property type="match status" value="1"/>
</dbReference>
<name>A0A6J4I5J4_9ACTN</name>
<reference evidence="1" key="1">
    <citation type="submission" date="2020-02" db="EMBL/GenBank/DDBJ databases">
        <authorList>
            <person name="Meier V. D."/>
        </authorList>
    </citation>
    <scope>NUCLEOTIDE SEQUENCE</scope>
    <source>
        <strain evidence="1">AVDCRST_MAG20</strain>
    </source>
</reference>
<evidence type="ECO:0008006" key="2">
    <source>
        <dbReference type="Google" id="ProtNLM"/>
    </source>
</evidence>
<gene>
    <name evidence="1" type="ORF">AVDCRST_MAG20-1721</name>
</gene>
<evidence type="ECO:0000313" key="1">
    <source>
        <dbReference type="EMBL" id="CAA9240999.1"/>
    </source>
</evidence>
<organism evidence="1">
    <name type="scientific">uncultured Acidimicrobiales bacterium</name>
    <dbReference type="NCBI Taxonomy" id="310071"/>
    <lineage>
        <taxon>Bacteria</taxon>
        <taxon>Bacillati</taxon>
        <taxon>Actinomycetota</taxon>
        <taxon>Acidimicrobiia</taxon>
        <taxon>Acidimicrobiales</taxon>
        <taxon>environmental samples</taxon>
    </lineage>
</organism>